<name>A0A8H9FSG1_9MICO</name>
<protein>
    <submittedName>
        <fullName evidence="1">Uncharacterized protein</fullName>
    </submittedName>
</protein>
<proteinExistence type="predicted"/>
<dbReference type="RefSeq" id="WP_035946890.1">
    <property type="nucleotide sequence ID" value="NZ_BMEA01000001.1"/>
</dbReference>
<comment type="caution">
    <text evidence="1">The sequence shown here is derived from an EMBL/GenBank/DDBJ whole genome shotgun (WGS) entry which is preliminary data.</text>
</comment>
<sequence length="270" mass="30109">MTLVLTYVSRDYDVMVGDTRLCIPDPKTGKLIPFNEDAIKFAHTRGLLFGFAGVAGFSRIPTTDWLRRKFEKSDLDLEAGLAALAQELDARFQRGDVKGMPLIVTIAGWVLNESDDSLTPVVATVTNQDPHTFKIMTSFKHEWSVHPADAGWVATGQISPERRAQVQQDLEKVLHPFVKPDVIANVFLRALRGEAAENVTVGERARVATLPLSVLTLAREQDDDHFIVWRVREPILVDGQPTEVELEPDQTAVGLVRVEHVDFSQAYIID</sequence>
<evidence type="ECO:0000313" key="1">
    <source>
        <dbReference type="EMBL" id="GGB74272.1"/>
    </source>
</evidence>
<evidence type="ECO:0000313" key="2">
    <source>
        <dbReference type="Proteomes" id="UP000628079"/>
    </source>
</evidence>
<reference evidence="1" key="2">
    <citation type="submission" date="2020-09" db="EMBL/GenBank/DDBJ databases">
        <authorList>
            <person name="Sun Q."/>
            <person name="Zhou Y."/>
        </authorList>
    </citation>
    <scope>NUCLEOTIDE SEQUENCE</scope>
    <source>
        <strain evidence="1">CGMCC 1.10749</strain>
    </source>
</reference>
<reference evidence="1" key="1">
    <citation type="journal article" date="2014" name="Int. J. Syst. Evol. Microbiol.">
        <title>Complete genome sequence of Corynebacterium casei LMG S-19264T (=DSM 44701T), isolated from a smear-ripened cheese.</title>
        <authorList>
            <consortium name="US DOE Joint Genome Institute (JGI-PGF)"/>
            <person name="Walter F."/>
            <person name="Albersmeier A."/>
            <person name="Kalinowski J."/>
            <person name="Ruckert C."/>
        </authorList>
    </citation>
    <scope>NUCLEOTIDE SEQUENCE</scope>
    <source>
        <strain evidence="1">CGMCC 1.10749</strain>
    </source>
</reference>
<accession>A0A8H9FSG1</accession>
<dbReference type="EMBL" id="BMEA01000001">
    <property type="protein sequence ID" value="GGB74272.1"/>
    <property type="molecule type" value="Genomic_DNA"/>
</dbReference>
<gene>
    <name evidence="1" type="ORF">GCM10011314_12180</name>
</gene>
<dbReference type="Proteomes" id="UP000628079">
    <property type="component" value="Unassembled WGS sequence"/>
</dbReference>
<organism evidence="1 2">
    <name type="scientific">Knoellia flava</name>
    <dbReference type="NCBI Taxonomy" id="913969"/>
    <lineage>
        <taxon>Bacteria</taxon>
        <taxon>Bacillati</taxon>
        <taxon>Actinomycetota</taxon>
        <taxon>Actinomycetes</taxon>
        <taxon>Micrococcales</taxon>
        <taxon>Intrasporangiaceae</taxon>
        <taxon>Knoellia</taxon>
    </lineage>
</organism>
<dbReference type="AlphaFoldDB" id="A0A8H9FSG1"/>